<evidence type="ECO:0000313" key="2">
    <source>
        <dbReference type="EMBL" id="SCX03587.1"/>
    </source>
</evidence>
<protein>
    <submittedName>
        <fullName evidence="2">Glycosyltransferase family 25 (LPS biosynthesis protein)</fullName>
    </submittedName>
</protein>
<gene>
    <name evidence="2" type="ORF">DSM25559_0329</name>
</gene>
<dbReference type="RefSeq" id="WP_083731399.1">
    <property type="nucleotide sequence ID" value="NZ_FMUE01000001.1"/>
</dbReference>
<dbReference type="GO" id="GO:0016740">
    <property type="term" value="F:transferase activity"/>
    <property type="evidence" value="ECO:0007669"/>
    <property type="project" value="UniProtKB-KW"/>
</dbReference>
<keyword evidence="2" id="KW-0808">Transferase</keyword>
<dbReference type="InterPro" id="IPR002654">
    <property type="entry name" value="Glyco_trans_25"/>
</dbReference>
<dbReference type="EMBL" id="FMUE01000001">
    <property type="protein sequence ID" value="SCX03587.1"/>
    <property type="molecule type" value="Genomic_DNA"/>
</dbReference>
<proteinExistence type="predicted"/>
<reference evidence="3" key="1">
    <citation type="submission" date="2016-10" db="EMBL/GenBank/DDBJ databases">
        <authorList>
            <person name="Wibberg D."/>
        </authorList>
    </citation>
    <scope>NUCLEOTIDE SEQUENCE [LARGE SCALE GENOMIC DNA]</scope>
</reference>
<organism evidence="2 3">
    <name type="scientific">Agrobacterium rosae</name>
    <dbReference type="NCBI Taxonomy" id="1972867"/>
    <lineage>
        <taxon>Bacteria</taxon>
        <taxon>Pseudomonadati</taxon>
        <taxon>Pseudomonadota</taxon>
        <taxon>Alphaproteobacteria</taxon>
        <taxon>Hyphomicrobiales</taxon>
        <taxon>Rhizobiaceae</taxon>
        <taxon>Rhizobium/Agrobacterium group</taxon>
        <taxon>Agrobacterium</taxon>
    </lineage>
</organism>
<evidence type="ECO:0000259" key="1">
    <source>
        <dbReference type="Pfam" id="PF01755"/>
    </source>
</evidence>
<sequence length="294" mass="33169">MHLLPSSRRRLDVYLINLAGADKRRDAMLSKISALGLPVQRIEATDGRKLTFPIPEFCELSYKLLHGRRTSPPEVGCYLSHVECARTFLQGDSDFALILEDDVSFEEDFVKTIDDAISHATDWDILRLSTVSNGRKFPFKRISDGRSLAITMTREKGSGAYIINRRAAEWITSRLVPMRLAYDIAYDLEYLAGLKSAFVYPLCATQDADSESQIQRGLRALRLPKWRYFSVLPYRTYLEVSRFLFRGSRLAYCKIVNSVTSQMKPTALRVGSAEANGATLQAEPYVSPGVNPIK</sequence>
<dbReference type="CDD" id="cd06532">
    <property type="entry name" value="Glyco_transf_25"/>
    <property type="match status" value="1"/>
</dbReference>
<dbReference type="Proteomes" id="UP000187891">
    <property type="component" value="Unassembled WGS sequence"/>
</dbReference>
<accession>A0A1R3T9C1</accession>
<feature type="domain" description="Glycosyl transferase family 25" evidence="1">
    <location>
        <begin position="13"/>
        <end position="183"/>
    </location>
</feature>
<dbReference type="STRING" id="1907666.DSM25559_0329"/>
<evidence type="ECO:0000313" key="3">
    <source>
        <dbReference type="Proteomes" id="UP000187891"/>
    </source>
</evidence>
<dbReference type="Pfam" id="PF01755">
    <property type="entry name" value="Glyco_transf_25"/>
    <property type="match status" value="1"/>
</dbReference>
<dbReference type="AlphaFoldDB" id="A0A1R3T9C1"/>
<name>A0A1R3T9C1_9HYPH</name>